<dbReference type="OrthoDB" id="4413566at2"/>
<dbReference type="STRING" id="185761.SAMN05660282_00771"/>
<dbReference type="Proteomes" id="UP000199065">
    <property type="component" value="Unassembled WGS sequence"/>
</dbReference>
<evidence type="ECO:0000256" key="1">
    <source>
        <dbReference type="SAM" id="MobiDB-lite"/>
    </source>
</evidence>
<dbReference type="CDD" id="cd00085">
    <property type="entry name" value="HNHc"/>
    <property type="match status" value="1"/>
</dbReference>
<protein>
    <submittedName>
        <fullName evidence="3">HNH endonuclease</fullName>
    </submittedName>
</protein>
<keyword evidence="4" id="KW-1185">Reference proteome</keyword>
<dbReference type="Gene3D" id="1.10.30.50">
    <property type="match status" value="1"/>
</dbReference>
<dbReference type="GO" id="GO:0003676">
    <property type="term" value="F:nucleic acid binding"/>
    <property type="evidence" value="ECO:0007669"/>
    <property type="project" value="InterPro"/>
</dbReference>
<keyword evidence="3" id="KW-0255">Endonuclease</keyword>
<dbReference type="SMART" id="SM00507">
    <property type="entry name" value="HNHc"/>
    <property type="match status" value="1"/>
</dbReference>
<feature type="compositionally biased region" description="Polar residues" evidence="1">
    <location>
        <begin position="1"/>
        <end position="13"/>
    </location>
</feature>
<dbReference type="RefSeq" id="WP_092284586.1">
    <property type="nucleotide sequence ID" value="NZ_FOPJ01000003.1"/>
</dbReference>
<evidence type="ECO:0000313" key="3">
    <source>
        <dbReference type="EMBL" id="SFG39071.1"/>
    </source>
</evidence>
<keyword evidence="3" id="KW-0540">Nuclease</keyword>
<evidence type="ECO:0000313" key="4">
    <source>
        <dbReference type="Proteomes" id="UP000199065"/>
    </source>
</evidence>
<accession>A0A1I2RMM1</accession>
<dbReference type="InterPro" id="IPR002711">
    <property type="entry name" value="HNH"/>
</dbReference>
<sequence>MNTQETHPNSAPSEKQEAWRRGPIPEHPWEHNNLNDVKLNAFWASSAARHPLSAWIRERNRNDITVWEQILPDEDEDIDMHHLLQTYAAYGAFGIGDVRTHLHAALLMREMPRFKELALDFGHINQAMLAHIYRELRDVPKEKLAEFEEALIEMFSPFTQAQEVPSKRRVTNRLRRLKISVLESDEEEEEIDPPARYLKTADTPRGGTVLKIGLEADEAREVLAAIESVAKREGIELPDAFLMLMRQQTTATTILNIYGPDAESPACLEGDIWLCKARRQYWAQRVDKVRDLPELKDFMVEGHDPREGQKAIVRGRDAHCRAPGCTVKARYCDIDHVIEYGLGGPTTVGNLQALCRKHHNQTTDGRVRVFMDQHGRCYWHYPGMEVVVTVPEGPLAEVKDAHWGKSWKDWSAR</sequence>
<dbReference type="AlphaFoldDB" id="A0A1I2RMM1"/>
<dbReference type="GO" id="GO:0004519">
    <property type="term" value="F:endonuclease activity"/>
    <property type="evidence" value="ECO:0007669"/>
    <property type="project" value="UniProtKB-KW"/>
</dbReference>
<name>A0A1I2RMM1_9CORY</name>
<keyword evidence="3" id="KW-0378">Hydrolase</keyword>
<dbReference type="EMBL" id="FOPJ01000003">
    <property type="protein sequence ID" value="SFG39071.1"/>
    <property type="molecule type" value="Genomic_DNA"/>
</dbReference>
<dbReference type="InterPro" id="IPR003615">
    <property type="entry name" value="HNH_nuc"/>
</dbReference>
<proteinExistence type="predicted"/>
<gene>
    <name evidence="3" type="ORF">SAMN05660282_00771</name>
</gene>
<feature type="compositionally biased region" description="Basic and acidic residues" evidence="1">
    <location>
        <begin position="14"/>
        <end position="27"/>
    </location>
</feature>
<evidence type="ECO:0000259" key="2">
    <source>
        <dbReference type="SMART" id="SM00507"/>
    </source>
</evidence>
<organism evidence="3 4">
    <name type="scientific">Corynebacterium spheniscorum</name>
    <dbReference type="NCBI Taxonomy" id="185761"/>
    <lineage>
        <taxon>Bacteria</taxon>
        <taxon>Bacillati</taxon>
        <taxon>Actinomycetota</taxon>
        <taxon>Actinomycetes</taxon>
        <taxon>Mycobacteriales</taxon>
        <taxon>Corynebacteriaceae</taxon>
        <taxon>Corynebacterium</taxon>
    </lineage>
</organism>
<reference evidence="3 4" key="1">
    <citation type="submission" date="2016-10" db="EMBL/GenBank/DDBJ databases">
        <authorList>
            <person name="de Groot N.N."/>
        </authorList>
    </citation>
    <scope>NUCLEOTIDE SEQUENCE [LARGE SCALE GENOMIC DNA]</scope>
    <source>
        <strain>J11</strain>
        <strain evidence="4">PG 39</strain>
    </source>
</reference>
<feature type="region of interest" description="Disordered" evidence="1">
    <location>
        <begin position="1"/>
        <end position="27"/>
    </location>
</feature>
<feature type="domain" description="HNH nuclease" evidence="2">
    <location>
        <begin position="308"/>
        <end position="360"/>
    </location>
</feature>
<dbReference type="Pfam" id="PF01844">
    <property type="entry name" value="HNH"/>
    <property type="match status" value="1"/>
</dbReference>
<dbReference type="GO" id="GO:0008270">
    <property type="term" value="F:zinc ion binding"/>
    <property type="evidence" value="ECO:0007669"/>
    <property type="project" value="InterPro"/>
</dbReference>